<protein>
    <submittedName>
        <fullName evidence="10">QacE family quaternary ammonium compound efflux SMR transporter</fullName>
    </submittedName>
</protein>
<evidence type="ECO:0000256" key="3">
    <source>
        <dbReference type="ARBA" id="ARBA00022475"/>
    </source>
</evidence>
<feature type="transmembrane region" description="Helical" evidence="9">
    <location>
        <begin position="37"/>
        <end position="55"/>
    </location>
</feature>
<evidence type="ECO:0000256" key="8">
    <source>
        <dbReference type="RuleBase" id="RU003942"/>
    </source>
</evidence>
<reference evidence="10" key="1">
    <citation type="submission" date="2020-01" db="EMBL/GenBank/DDBJ databases">
        <authorList>
            <person name="Yang Y."/>
            <person name="Kwon Y.M."/>
        </authorList>
    </citation>
    <scope>NUCLEOTIDE SEQUENCE</scope>
    <source>
        <strain evidence="10">PG104</strain>
        <plasmid evidence="10">unnamed3</plasmid>
    </source>
</reference>
<dbReference type="Proteomes" id="UP000679284">
    <property type="component" value="Plasmid unnamed3"/>
</dbReference>
<dbReference type="PANTHER" id="PTHR30561">
    <property type="entry name" value="SMR FAMILY PROTON-DEPENDENT DRUG EFFLUX TRANSPORTER SUGE"/>
    <property type="match status" value="1"/>
</dbReference>
<keyword evidence="2" id="KW-0813">Transport</keyword>
<proteinExistence type="inferred from homology"/>
<comment type="similarity">
    <text evidence="7 8">Belongs to the drug/metabolite transporter (DMT) superfamily. Small multidrug resistance (SMR) (TC 2.A.7.1) family.</text>
</comment>
<sequence>MSPMLLSWVMLAIAILSEVAGSTCLMLSRQFTRPLPSIGAAVLYVVAFYFLSLSLRHISLGIAYGVWAGCGVVLTAVIGLVVFRQALDAAALIGLGLIIAGVLVINLFSRVGH</sequence>
<name>A0A8J8MVU3_9RHOB</name>
<evidence type="ECO:0000256" key="2">
    <source>
        <dbReference type="ARBA" id="ARBA00022448"/>
    </source>
</evidence>
<dbReference type="GO" id="GO:0031460">
    <property type="term" value="P:glycine betaine transport"/>
    <property type="evidence" value="ECO:0007669"/>
    <property type="project" value="TreeGrafter"/>
</dbReference>
<dbReference type="InterPro" id="IPR045324">
    <property type="entry name" value="Small_multidrug_res"/>
</dbReference>
<feature type="transmembrane region" description="Helical" evidence="9">
    <location>
        <begin position="62"/>
        <end position="83"/>
    </location>
</feature>
<dbReference type="Gene3D" id="1.10.3730.20">
    <property type="match status" value="1"/>
</dbReference>
<keyword evidence="3" id="KW-1003">Cell membrane</keyword>
<evidence type="ECO:0000256" key="7">
    <source>
        <dbReference type="ARBA" id="ARBA00038032"/>
    </source>
</evidence>
<evidence type="ECO:0000256" key="1">
    <source>
        <dbReference type="ARBA" id="ARBA00004651"/>
    </source>
</evidence>
<dbReference type="RefSeq" id="WP_211785506.1">
    <property type="nucleotide sequence ID" value="NZ_CP047292.1"/>
</dbReference>
<dbReference type="GO" id="GO:1990961">
    <property type="term" value="P:xenobiotic detoxification by transmembrane export across the plasma membrane"/>
    <property type="evidence" value="ECO:0007669"/>
    <property type="project" value="UniProtKB-ARBA"/>
</dbReference>
<dbReference type="GO" id="GO:0005886">
    <property type="term" value="C:plasma membrane"/>
    <property type="evidence" value="ECO:0007669"/>
    <property type="project" value="UniProtKB-SubCell"/>
</dbReference>
<keyword evidence="10" id="KW-0614">Plasmid</keyword>
<dbReference type="EMBL" id="CP047292">
    <property type="protein sequence ID" value="QUS37326.1"/>
    <property type="molecule type" value="Genomic_DNA"/>
</dbReference>
<dbReference type="GO" id="GO:0015220">
    <property type="term" value="F:choline transmembrane transporter activity"/>
    <property type="evidence" value="ECO:0007669"/>
    <property type="project" value="TreeGrafter"/>
</dbReference>
<accession>A0A8J8MVU3</accession>
<gene>
    <name evidence="10" type="ORF">GR316_13180</name>
</gene>
<dbReference type="GO" id="GO:0015199">
    <property type="term" value="F:amino-acid betaine transmembrane transporter activity"/>
    <property type="evidence" value="ECO:0007669"/>
    <property type="project" value="TreeGrafter"/>
</dbReference>
<feature type="transmembrane region" description="Helical" evidence="9">
    <location>
        <begin position="89"/>
        <end position="108"/>
    </location>
</feature>
<evidence type="ECO:0000256" key="9">
    <source>
        <dbReference type="SAM" id="Phobius"/>
    </source>
</evidence>
<geneLocation type="plasmid" evidence="10 11">
    <name>unnamed3</name>
</geneLocation>
<evidence type="ECO:0000313" key="10">
    <source>
        <dbReference type="EMBL" id="QUS37326.1"/>
    </source>
</evidence>
<comment type="subcellular location">
    <subcellularLocation>
        <location evidence="1 8">Cell membrane</location>
        <topology evidence="1 8">Multi-pass membrane protein</topology>
    </subcellularLocation>
</comment>
<dbReference type="KEGG" id="fap:GR316_13180"/>
<keyword evidence="11" id="KW-1185">Reference proteome</keyword>
<evidence type="ECO:0000313" key="11">
    <source>
        <dbReference type="Proteomes" id="UP000679284"/>
    </source>
</evidence>
<dbReference type="PANTHER" id="PTHR30561:SF1">
    <property type="entry name" value="MULTIDRUG TRANSPORTER EMRE"/>
    <property type="match status" value="1"/>
</dbReference>
<dbReference type="Pfam" id="PF00893">
    <property type="entry name" value="Multi_Drug_Res"/>
    <property type="match status" value="1"/>
</dbReference>
<dbReference type="AlphaFoldDB" id="A0A8J8MVU3"/>
<dbReference type="SUPFAM" id="SSF103481">
    <property type="entry name" value="Multidrug resistance efflux transporter EmrE"/>
    <property type="match status" value="1"/>
</dbReference>
<keyword evidence="4 8" id="KW-0812">Transmembrane</keyword>
<dbReference type="InterPro" id="IPR000390">
    <property type="entry name" value="Small_drug/metabolite_transptr"/>
</dbReference>
<dbReference type="InterPro" id="IPR037185">
    <property type="entry name" value="EmrE-like"/>
</dbReference>
<keyword evidence="5 9" id="KW-1133">Transmembrane helix</keyword>
<keyword evidence="6 9" id="KW-0472">Membrane</keyword>
<dbReference type="GO" id="GO:0015297">
    <property type="term" value="F:antiporter activity"/>
    <property type="evidence" value="ECO:0007669"/>
    <property type="project" value="TreeGrafter"/>
</dbReference>
<dbReference type="FunFam" id="1.10.3730.20:FF:000001">
    <property type="entry name" value="Quaternary ammonium compound resistance transporter SugE"/>
    <property type="match status" value="1"/>
</dbReference>
<evidence type="ECO:0000256" key="4">
    <source>
        <dbReference type="ARBA" id="ARBA00022692"/>
    </source>
</evidence>
<organism evidence="10 11">
    <name type="scientific">Falsirhodobacter algicola</name>
    <dbReference type="NCBI Taxonomy" id="2692330"/>
    <lineage>
        <taxon>Bacteria</taxon>
        <taxon>Pseudomonadati</taxon>
        <taxon>Pseudomonadota</taxon>
        <taxon>Alphaproteobacteria</taxon>
        <taxon>Rhodobacterales</taxon>
        <taxon>Paracoccaceae</taxon>
        <taxon>Falsirhodobacter</taxon>
    </lineage>
</organism>
<evidence type="ECO:0000256" key="5">
    <source>
        <dbReference type="ARBA" id="ARBA00022989"/>
    </source>
</evidence>
<evidence type="ECO:0000256" key="6">
    <source>
        <dbReference type="ARBA" id="ARBA00023136"/>
    </source>
</evidence>